<evidence type="ECO:0000313" key="3">
    <source>
        <dbReference type="Proteomes" id="UP000799764"/>
    </source>
</evidence>
<feature type="compositionally biased region" description="Polar residues" evidence="1">
    <location>
        <begin position="28"/>
        <end position="41"/>
    </location>
</feature>
<evidence type="ECO:0000256" key="1">
    <source>
        <dbReference type="SAM" id="MobiDB-lite"/>
    </source>
</evidence>
<gene>
    <name evidence="2" type="ORF">P171DRAFT_179596</name>
</gene>
<dbReference type="AlphaFoldDB" id="A0A9P4P5E1"/>
<name>A0A9P4P5E1_9PLEO</name>
<evidence type="ECO:0000313" key="2">
    <source>
        <dbReference type="EMBL" id="KAF2437627.1"/>
    </source>
</evidence>
<sequence length="170" mass="18511">MYTLYASKASQTHSTERHPTTSKPAEATTCSGADNDNNQGTAYLGRPHRCSRLPHGAFENMDSADQVDVHVVVKQQTIPISIAQSRYISNAQFSHILSRWKPANVTPALLQAGIQATLDPRRGKHSSNTGYSRIHQRDLSAKRRRIWTTASAALAALLSTSSSTHSSTVA</sequence>
<keyword evidence="3" id="KW-1185">Reference proteome</keyword>
<reference evidence="2" key="1">
    <citation type="journal article" date="2020" name="Stud. Mycol.">
        <title>101 Dothideomycetes genomes: a test case for predicting lifestyles and emergence of pathogens.</title>
        <authorList>
            <person name="Haridas S."/>
            <person name="Albert R."/>
            <person name="Binder M."/>
            <person name="Bloem J."/>
            <person name="Labutti K."/>
            <person name="Salamov A."/>
            <person name="Andreopoulos B."/>
            <person name="Baker S."/>
            <person name="Barry K."/>
            <person name="Bills G."/>
            <person name="Bluhm B."/>
            <person name="Cannon C."/>
            <person name="Castanera R."/>
            <person name="Culley D."/>
            <person name="Daum C."/>
            <person name="Ezra D."/>
            <person name="Gonzalez J."/>
            <person name="Henrissat B."/>
            <person name="Kuo A."/>
            <person name="Liang C."/>
            <person name="Lipzen A."/>
            <person name="Lutzoni F."/>
            <person name="Magnuson J."/>
            <person name="Mondo S."/>
            <person name="Nolan M."/>
            <person name="Ohm R."/>
            <person name="Pangilinan J."/>
            <person name="Park H.-J."/>
            <person name="Ramirez L."/>
            <person name="Alfaro M."/>
            <person name="Sun H."/>
            <person name="Tritt A."/>
            <person name="Yoshinaga Y."/>
            <person name="Zwiers L.-H."/>
            <person name="Turgeon B."/>
            <person name="Goodwin S."/>
            <person name="Spatafora J."/>
            <person name="Crous P."/>
            <person name="Grigoriev I."/>
        </authorList>
    </citation>
    <scope>NUCLEOTIDE SEQUENCE</scope>
    <source>
        <strain evidence="2">CBS 690.94</strain>
    </source>
</reference>
<protein>
    <submittedName>
        <fullName evidence="2">Uncharacterized protein</fullName>
    </submittedName>
</protein>
<dbReference type="Proteomes" id="UP000799764">
    <property type="component" value="Unassembled WGS sequence"/>
</dbReference>
<proteinExistence type="predicted"/>
<organism evidence="2 3">
    <name type="scientific">Karstenula rhodostoma CBS 690.94</name>
    <dbReference type="NCBI Taxonomy" id="1392251"/>
    <lineage>
        <taxon>Eukaryota</taxon>
        <taxon>Fungi</taxon>
        <taxon>Dikarya</taxon>
        <taxon>Ascomycota</taxon>
        <taxon>Pezizomycotina</taxon>
        <taxon>Dothideomycetes</taxon>
        <taxon>Pleosporomycetidae</taxon>
        <taxon>Pleosporales</taxon>
        <taxon>Massarineae</taxon>
        <taxon>Didymosphaeriaceae</taxon>
        <taxon>Karstenula</taxon>
    </lineage>
</organism>
<dbReference type="EMBL" id="MU001515">
    <property type="protein sequence ID" value="KAF2437627.1"/>
    <property type="molecule type" value="Genomic_DNA"/>
</dbReference>
<comment type="caution">
    <text evidence="2">The sequence shown here is derived from an EMBL/GenBank/DDBJ whole genome shotgun (WGS) entry which is preliminary data.</text>
</comment>
<feature type="region of interest" description="Disordered" evidence="1">
    <location>
        <begin position="1"/>
        <end position="43"/>
    </location>
</feature>
<accession>A0A9P4P5E1</accession>